<gene>
    <name evidence="1" type="ORF">C6569_21420</name>
</gene>
<dbReference type="Gene3D" id="3.90.550.10">
    <property type="entry name" value="Spore Coat Polysaccharide Biosynthesis Protein SpsA, Chain A"/>
    <property type="match status" value="1"/>
</dbReference>
<dbReference type="InterPro" id="IPR029044">
    <property type="entry name" value="Nucleotide-diphossugar_trans"/>
</dbReference>
<proteinExistence type="predicted"/>
<dbReference type="GO" id="GO:0016740">
    <property type="term" value="F:transferase activity"/>
    <property type="evidence" value="ECO:0007669"/>
    <property type="project" value="UniProtKB-KW"/>
</dbReference>
<dbReference type="SUPFAM" id="SSF53448">
    <property type="entry name" value="Nucleotide-diphospho-sugar transferases"/>
    <property type="match status" value="1"/>
</dbReference>
<name>A0A2S0NGZ1_9HYPH</name>
<dbReference type="KEGG" id="phr:C6569_21420"/>
<evidence type="ECO:0000313" key="2">
    <source>
        <dbReference type="Proteomes" id="UP000237889"/>
    </source>
</evidence>
<accession>A0A2S0NGZ1</accession>
<keyword evidence="1" id="KW-0808">Transferase</keyword>
<evidence type="ECO:0000313" key="1">
    <source>
        <dbReference type="EMBL" id="AVO47398.1"/>
    </source>
</evidence>
<reference evidence="1 2" key="1">
    <citation type="submission" date="2018-03" db="EMBL/GenBank/DDBJ databases">
        <title>Genome sequencing of Phreatobacter sp.</title>
        <authorList>
            <person name="Kim S.-J."/>
            <person name="Heo J."/>
            <person name="Kwon S.-W."/>
        </authorList>
    </citation>
    <scope>NUCLEOTIDE SEQUENCE [LARGE SCALE GENOMIC DNA]</scope>
    <source>
        <strain evidence="1 2">S-12</strain>
    </source>
</reference>
<protein>
    <submittedName>
        <fullName evidence="1">Glycosyl transferase</fullName>
    </submittedName>
</protein>
<sequence>MAEITAVDTYSFVPDDLRLAERSPGISAFVRTKNGADFLRQTILSHAPFVDEIVAVYNQCTDATEAVLAGLQDELGPEKLKLFHYLPRVHPPGSRDHAAEPGHSPHSVVNYSNFALSRTTRAIVVKLDDDHIAFERGLRPMVDRLRREGLAPGRMNCFSGLNLVREENGGVGIHADTPFSGNGDIGFFAMTPDAYFVHDRRFEDFRKYHFRRVFTGFAYWHMKYLKTGLGFANYEIDSGGNRRFAKKERHFHRRREVTTIPELAATMPRLRASLMRLVPFDKWALIGNRALAMAEGAVTEADLADLVARYGLGTLLNGDAAA</sequence>
<dbReference type="RefSeq" id="WP_106750768.1">
    <property type="nucleotide sequence ID" value="NZ_CP027668.1"/>
</dbReference>
<keyword evidence="2" id="KW-1185">Reference proteome</keyword>
<dbReference type="EMBL" id="CP027668">
    <property type="protein sequence ID" value="AVO47398.1"/>
    <property type="molecule type" value="Genomic_DNA"/>
</dbReference>
<organism evidence="1 2">
    <name type="scientific">Phreatobacter cathodiphilus</name>
    <dbReference type="NCBI Taxonomy" id="1868589"/>
    <lineage>
        <taxon>Bacteria</taxon>
        <taxon>Pseudomonadati</taxon>
        <taxon>Pseudomonadota</taxon>
        <taxon>Alphaproteobacteria</taxon>
        <taxon>Hyphomicrobiales</taxon>
        <taxon>Phreatobacteraceae</taxon>
        <taxon>Phreatobacter</taxon>
    </lineage>
</organism>
<dbReference type="OrthoDB" id="5319641at2"/>
<dbReference type="Proteomes" id="UP000237889">
    <property type="component" value="Chromosome"/>
</dbReference>
<dbReference type="AlphaFoldDB" id="A0A2S0NGZ1"/>